<dbReference type="Proteomes" id="UP000626109">
    <property type="component" value="Unassembled WGS sequence"/>
</dbReference>
<reference evidence="1" key="1">
    <citation type="submission" date="2021-02" db="EMBL/GenBank/DDBJ databases">
        <authorList>
            <person name="Dougan E. K."/>
            <person name="Rhodes N."/>
            <person name="Thang M."/>
            <person name="Chan C."/>
        </authorList>
    </citation>
    <scope>NUCLEOTIDE SEQUENCE</scope>
</reference>
<dbReference type="EMBL" id="CAJNNW010035012">
    <property type="protein sequence ID" value="CAE8725188.1"/>
    <property type="molecule type" value="Genomic_DNA"/>
</dbReference>
<dbReference type="EMBL" id="CAJNNV010001036">
    <property type="protein sequence ID" value="CAE8584168.1"/>
    <property type="molecule type" value="Genomic_DNA"/>
</dbReference>
<dbReference type="AlphaFoldDB" id="A0A813D9E1"/>
<evidence type="ECO:0000313" key="1">
    <source>
        <dbReference type="EMBL" id="CAE8584168.1"/>
    </source>
</evidence>
<name>A0A813D9E1_POLGL</name>
<keyword evidence="3" id="KW-1185">Reference proteome</keyword>
<gene>
    <name evidence="1" type="ORF">PGLA1383_LOCUS3104</name>
    <name evidence="2" type="ORF">PGLA2088_LOCUS44014</name>
</gene>
<evidence type="ECO:0000313" key="3">
    <source>
        <dbReference type="Proteomes" id="UP000654075"/>
    </source>
</evidence>
<comment type="caution">
    <text evidence="1">The sequence shown here is derived from an EMBL/GenBank/DDBJ whole genome shotgun (WGS) entry which is preliminary data.</text>
</comment>
<dbReference type="Proteomes" id="UP000654075">
    <property type="component" value="Unassembled WGS sequence"/>
</dbReference>
<protein>
    <submittedName>
        <fullName evidence="1">Uncharacterized protein</fullName>
    </submittedName>
</protein>
<organism evidence="1 3">
    <name type="scientific">Polarella glacialis</name>
    <name type="common">Dinoflagellate</name>
    <dbReference type="NCBI Taxonomy" id="89957"/>
    <lineage>
        <taxon>Eukaryota</taxon>
        <taxon>Sar</taxon>
        <taxon>Alveolata</taxon>
        <taxon>Dinophyceae</taxon>
        <taxon>Suessiales</taxon>
        <taxon>Suessiaceae</taxon>
        <taxon>Polarella</taxon>
    </lineage>
</organism>
<evidence type="ECO:0000313" key="2">
    <source>
        <dbReference type="EMBL" id="CAE8725188.1"/>
    </source>
</evidence>
<dbReference type="OrthoDB" id="460343at2759"/>
<proteinExistence type="predicted"/>
<sequence>MVKAQSWLRRHPWALGLSVPCTTLLVLLLCDAFNTRSLLSKQVISGEPLPLLEVKIEEQETRRPDVLGATVALDPGPGVASPTSSPPACQTDDLDKFRPAYGKYILSKKKEDKPLRSLLQPMSDPGGIPAAIADILAKPLKRKVGASIAVHPPKFYALANFLHDWIRCPAAFEALSLWVVFISQKDLILFREALQCISPGFPELWNPVVAQAPKHGWMRQAGSGNQYIAAYKKYAGIAAIMDRGEEEYGLMLDAEISIYDMHTKARTGTACGAGGPWSRLLDKIRALEAGQAFPAARVSSTLTTYNFGNFLKSGKDYDMFLIKENAQFVLKQANIQSCKSKGCRMVEEQIKNSLWSWWTDIPWLSLAVARRMMMHLSGKTEEVESVKDWGGLMRSLRFPRFEYLAYQQYCVMHEGFRFRDVTDITMEAKWGSYLEDPQHGSQLAELNPMWASAETVVRSEEKQILPLSVEAPPLLIFHTDHEDMRYTTAGKRYKELWEKLILDLLVRHKRTDWDSKTIK</sequence>
<accession>A0A813D9E1</accession>